<keyword evidence="2" id="KW-0540">Nuclease</keyword>
<dbReference type="Proteomes" id="UP000538507">
    <property type="component" value="Unassembled WGS sequence"/>
</dbReference>
<keyword evidence="2" id="KW-0378">Hydrolase</keyword>
<dbReference type="InterPro" id="IPR003615">
    <property type="entry name" value="HNH_nuc"/>
</dbReference>
<dbReference type="AlphaFoldDB" id="A0AAE2SXS9"/>
<reference evidence="2 3" key="1">
    <citation type="submission" date="2020-08" db="EMBL/GenBank/DDBJ databases">
        <title>Genomic Encyclopedia of Type Strains, Phase IV (KMG-V): Genome sequencing to study the core and pangenomes of soil and plant-associated prokaryotes.</title>
        <authorList>
            <person name="Whitman W."/>
        </authorList>
    </citation>
    <scope>NUCLEOTIDE SEQUENCE [LARGE SCALE GENOMIC DNA]</scope>
    <source>
        <strain evidence="2 3">SEMIA 415</strain>
    </source>
</reference>
<dbReference type="GO" id="GO:0004519">
    <property type="term" value="F:endonuclease activity"/>
    <property type="evidence" value="ECO:0007669"/>
    <property type="project" value="UniProtKB-KW"/>
</dbReference>
<evidence type="ECO:0000313" key="2">
    <source>
        <dbReference type="EMBL" id="MBB4292211.1"/>
    </source>
</evidence>
<feature type="domain" description="HNH nuclease" evidence="1">
    <location>
        <begin position="235"/>
        <end position="288"/>
    </location>
</feature>
<comment type="caution">
    <text evidence="2">The sequence shown here is derived from an EMBL/GenBank/DDBJ whole genome shotgun (WGS) entry which is preliminary data.</text>
</comment>
<dbReference type="EMBL" id="JACIGO010000005">
    <property type="protein sequence ID" value="MBB4292211.1"/>
    <property type="molecule type" value="Genomic_DNA"/>
</dbReference>
<dbReference type="Pfam" id="PF13391">
    <property type="entry name" value="HNH_2"/>
    <property type="match status" value="1"/>
</dbReference>
<gene>
    <name evidence="2" type="ORF">GGE16_004287</name>
</gene>
<evidence type="ECO:0000313" key="3">
    <source>
        <dbReference type="Proteomes" id="UP000538507"/>
    </source>
</evidence>
<organism evidence="2 3">
    <name type="scientific">Rhizobium leguminosarum</name>
    <dbReference type="NCBI Taxonomy" id="384"/>
    <lineage>
        <taxon>Bacteria</taxon>
        <taxon>Pseudomonadati</taxon>
        <taxon>Pseudomonadota</taxon>
        <taxon>Alphaproteobacteria</taxon>
        <taxon>Hyphomicrobiales</taxon>
        <taxon>Rhizobiaceae</taxon>
        <taxon>Rhizobium/Agrobacterium group</taxon>
        <taxon>Rhizobium</taxon>
    </lineage>
</organism>
<sequence length="341" mass="37984">MATAAHETVLHQWLLINSLRIQNADAVSEPTSTCYASNMGFGVFIHRSDSIYDDSPAEQYQFPSQYLGRVQACLGDWIIYYEPRKVAATRGYFSVAKVAQVIQDPKAPNMYLALIEPGSYLDFINAVPFSGPDGVIERGVLNEEGRISGRAQAAVRPISAADFNRIVSLGLDEHEPELPRLGEPAVTLAADGFEDRPQAPFIFEQERDRVTLLSSRIVRDRLFRRLVLHAYDKRCAITGLKLINGGGRAEVDAAHIRPVEANGPDILTNGIALSGTAHWMFDRGLISLSDDLDILISRQANDPESIRGLINKSGRAIVPSRPFERPHPHFLQWHRQNCFKQ</sequence>
<protein>
    <submittedName>
        <fullName evidence="2">Restriction endonuclease</fullName>
    </submittedName>
</protein>
<accession>A0AAE2SXS9</accession>
<keyword evidence="2" id="KW-0255">Endonuclease</keyword>
<name>A0AAE2SXS9_RHILE</name>
<proteinExistence type="predicted"/>
<evidence type="ECO:0000259" key="1">
    <source>
        <dbReference type="Pfam" id="PF13391"/>
    </source>
</evidence>